<evidence type="ECO:0000313" key="9">
    <source>
        <dbReference type="EMBL" id="KAA6430366.1"/>
    </source>
</evidence>
<evidence type="ECO:0000313" key="10">
    <source>
        <dbReference type="Proteomes" id="UP000323994"/>
    </source>
</evidence>
<dbReference type="Gene3D" id="2.170.130.10">
    <property type="entry name" value="TonB-dependent receptor, plug domain"/>
    <property type="match status" value="1"/>
</dbReference>
<dbReference type="Pfam" id="PF07715">
    <property type="entry name" value="Plug"/>
    <property type="match status" value="1"/>
</dbReference>
<keyword evidence="2 7" id="KW-0813">Transport</keyword>
<name>A0A5M8Q650_9BACT</name>
<evidence type="ECO:0000256" key="5">
    <source>
        <dbReference type="ARBA" id="ARBA00023136"/>
    </source>
</evidence>
<dbReference type="Gene3D" id="2.40.170.20">
    <property type="entry name" value="TonB-dependent receptor, beta-barrel domain"/>
    <property type="match status" value="1"/>
</dbReference>
<dbReference type="InterPro" id="IPR012910">
    <property type="entry name" value="Plug_dom"/>
</dbReference>
<evidence type="ECO:0000256" key="1">
    <source>
        <dbReference type="ARBA" id="ARBA00004571"/>
    </source>
</evidence>
<keyword evidence="4 7" id="KW-0812">Transmembrane</keyword>
<dbReference type="GO" id="GO:0009279">
    <property type="term" value="C:cell outer membrane"/>
    <property type="evidence" value="ECO:0007669"/>
    <property type="project" value="UniProtKB-SubCell"/>
</dbReference>
<evidence type="ECO:0000259" key="8">
    <source>
        <dbReference type="Pfam" id="PF07715"/>
    </source>
</evidence>
<organism evidence="9 10">
    <name type="scientific">Dyadobacter flavalbus</name>
    <dbReference type="NCBI Taxonomy" id="2579942"/>
    <lineage>
        <taxon>Bacteria</taxon>
        <taxon>Pseudomonadati</taxon>
        <taxon>Bacteroidota</taxon>
        <taxon>Cytophagia</taxon>
        <taxon>Cytophagales</taxon>
        <taxon>Spirosomataceae</taxon>
        <taxon>Dyadobacter</taxon>
    </lineage>
</organism>
<dbReference type="NCBIfam" id="TIGR04057">
    <property type="entry name" value="SusC_RagA_signa"/>
    <property type="match status" value="1"/>
</dbReference>
<comment type="similarity">
    <text evidence="7">Belongs to the TonB-dependent receptor family.</text>
</comment>
<dbReference type="SUPFAM" id="SSF56935">
    <property type="entry name" value="Porins"/>
    <property type="match status" value="1"/>
</dbReference>
<dbReference type="NCBIfam" id="TIGR04056">
    <property type="entry name" value="OMP_RagA_SusC"/>
    <property type="match status" value="1"/>
</dbReference>
<evidence type="ECO:0000256" key="6">
    <source>
        <dbReference type="ARBA" id="ARBA00023237"/>
    </source>
</evidence>
<dbReference type="InterPro" id="IPR023996">
    <property type="entry name" value="TonB-dep_OMP_SusC/RagA"/>
</dbReference>
<keyword evidence="5 7" id="KW-0472">Membrane</keyword>
<dbReference type="EMBL" id="VBSN01000076">
    <property type="protein sequence ID" value="KAA6430366.1"/>
    <property type="molecule type" value="Genomic_DNA"/>
</dbReference>
<feature type="domain" description="TonB-dependent receptor plug" evidence="8">
    <location>
        <begin position="127"/>
        <end position="253"/>
    </location>
</feature>
<dbReference type="Proteomes" id="UP000323994">
    <property type="component" value="Unassembled WGS sequence"/>
</dbReference>
<keyword evidence="6 7" id="KW-0998">Cell outer membrane</keyword>
<dbReference type="OrthoDB" id="9768177at2"/>
<evidence type="ECO:0000256" key="7">
    <source>
        <dbReference type="PROSITE-ProRule" id="PRU01360"/>
    </source>
</evidence>
<dbReference type="Pfam" id="PF13715">
    <property type="entry name" value="CarbopepD_reg_2"/>
    <property type="match status" value="1"/>
</dbReference>
<dbReference type="Gene3D" id="2.60.40.1120">
    <property type="entry name" value="Carboxypeptidase-like, regulatory domain"/>
    <property type="match status" value="1"/>
</dbReference>
<dbReference type="SUPFAM" id="SSF49464">
    <property type="entry name" value="Carboxypeptidase regulatory domain-like"/>
    <property type="match status" value="1"/>
</dbReference>
<protein>
    <submittedName>
        <fullName evidence="9">SusC/RagA family TonB-linked outer membrane protein</fullName>
    </submittedName>
</protein>
<reference evidence="9 10" key="1">
    <citation type="submission" date="2019-05" db="EMBL/GenBank/DDBJ databases">
        <authorList>
            <person name="Qu J.-H."/>
        </authorList>
    </citation>
    <scope>NUCLEOTIDE SEQUENCE [LARGE SCALE GENOMIC DNA]</scope>
    <source>
        <strain evidence="9 10">NS28</strain>
    </source>
</reference>
<evidence type="ECO:0000256" key="2">
    <source>
        <dbReference type="ARBA" id="ARBA00022448"/>
    </source>
</evidence>
<comment type="subcellular location">
    <subcellularLocation>
        <location evidence="1 7">Cell outer membrane</location>
        <topology evidence="1 7">Multi-pass membrane protein</topology>
    </subcellularLocation>
</comment>
<sequence>MDVFYRISGLNRLLVLCLSLILLHLSYSSFSLPLAAIDVKGVVRSGSGELLIGSTIRVKGTQQGTVTNEKGEFVLTDVNEGATLVITMIGFLPKEVKAARNMSIELAEDAVGLQDVVVTGFQQIDKDKFTGSAVTLKTDDVKIDGLPDVSRMLEGRAAGVSIQNVSGTFGAAPKVRIRGATSLNGDNKPLWVVDGVVLEDIVNISNDQLSSGDPTTLLGSAVAGINPNDIETFDILKDAAAAALYGARAMNGVIVITTKRGKSGKPVITYSGNFSTQLTPSYRNFNIMNSAQQMSVLGELERKGYLTSSVLSKPDYGVYGKYYNSVTGDDEGNFPVANTPEAKRDFLLRYARANTDWFDVLFKQNFIQEHSVSVSFGTDKSNSYFSTSYLDDNGWTIADKVKRYTLNFKNTYNLSDKITLVTSTLASVRRQQVPGSLSRRSNPVEGKFDRDFDINPFSYALNTSRTLTAYDENGNLEFFRRNFAPFNIVHELANNKINLNLADIKLQGELSYKITDHLTYDFLGALRYTQTGREHIITENSNMANAYRAADNSTIALANKYLYTDPDVPNAYPIVVLPSGGFYNRTEDQMLFYNVRNNLRFNQTFAARHAVNLLAGSEIKYTNRQNSNNTGYGFQYEQGGTPFVDYRILKQTIESNFQYYGMKMDYERFAAFYGSAGYTLDDKYNFTGYIRYDGSNGFGKSARARWLPTYTVAGSWNFDRENFFKNFKWLSMGRLRASYGLSADTGPATNTAALFQSIITRRPYTDEKESATQLASLENTELTWEKLYSGNVGVDLGFLANRINLSVDGYIRNSFDLIDRIKTSGIGGQIYKVANYADMESHGVDVSLDGVLFKSKDWDFRSRVTVGYARTLITHVDNNPNIFELVKAEGANVQGKPVRGLFSIDFRSLDPKTGVPIFVNETGEVNSDVYLQDQNVNYLKYEGPVDPPITGGFNNTLTYKDFTLNVFLTYQAGNRIRLNPLYKGSTLSSNSFSDLDAMPKEFLDRWVMAGDEASTTMPSISDMLQQQYLTGTYPYNIYNYSTERVAKGDFIRLKSVSLLYRVPLPVAVKAGFKAASIQLSSINPWLIYADKKLKGQDPEFFNSGGVAQPIQKQFTVAIKLTL</sequence>
<keyword evidence="10" id="KW-1185">Reference proteome</keyword>
<keyword evidence="3 7" id="KW-1134">Transmembrane beta strand</keyword>
<dbReference type="InterPro" id="IPR036942">
    <property type="entry name" value="Beta-barrel_TonB_sf"/>
</dbReference>
<evidence type="ECO:0000256" key="3">
    <source>
        <dbReference type="ARBA" id="ARBA00022452"/>
    </source>
</evidence>
<gene>
    <name evidence="9" type="ORF">FEM33_25515</name>
</gene>
<dbReference type="InterPro" id="IPR039426">
    <property type="entry name" value="TonB-dep_rcpt-like"/>
</dbReference>
<dbReference type="InterPro" id="IPR023997">
    <property type="entry name" value="TonB-dep_OMP_SusC/RagA_CS"/>
</dbReference>
<dbReference type="AlphaFoldDB" id="A0A5M8Q650"/>
<dbReference type="InterPro" id="IPR037066">
    <property type="entry name" value="Plug_dom_sf"/>
</dbReference>
<dbReference type="PROSITE" id="PS52016">
    <property type="entry name" value="TONB_DEPENDENT_REC_3"/>
    <property type="match status" value="1"/>
</dbReference>
<dbReference type="InterPro" id="IPR008969">
    <property type="entry name" value="CarboxyPept-like_regulatory"/>
</dbReference>
<accession>A0A5M8Q650</accession>
<evidence type="ECO:0000256" key="4">
    <source>
        <dbReference type="ARBA" id="ARBA00022692"/>
    </source>
</evidence>
<proteinExistence type="inferred from homology"/>
<comment type="caution">
    <text evidence="9">The sequence shown here is derived from an EMBL/GenBank/DDBJ whole genome shotgun (WGS) entry which is preliminary data.</text>
</comment>